<dbReference type="EMBL" id="CAKOAT010596264">
    <property type="protein sequence ID" value="CAH8383657.1"/>
    <property type="molecule type" value="Genomic_DNA"/>
</dbReference>
<dbReference type="Proteomes" id="UP001642260">
    <property type="component" value="Unassembled WGS sequence"/>
</dbReference>
<proteinExistence type="predicted"/>
<sequence>MTQSSCFNCSSTMPLESTSLQKWRNSEIDSSVAKSDALVMKNHMPALILIYVIWNLGKLLYGGMKDSFSEAENFIEIAIQKQKEQLFAELNRIDVQMMRSVTRVQKSEMAYELHGFLAGNVSIVTGENIKPSYVGDDEAFLRKVSRLLLSRLANA</sequence>
<keyword evidence="2" id="KW-1185">Reference proteome</keyword>
<name>A0ABC8LJP9_ERUVS</name>
<evidence type="ECO:0000313" key="2">
    <source>
        <dbReference type="Proteomes" id="UP001642260"/>
    </source>
</evidence>
<gene>
    <name evidence="1" type="ORF">ERUC_LOCUS36140</name>
</gene>
<dbReference type="AlphaFoldDB" id="A0ABC8LJP9"/>
<reference evidence="1 2" key="1">
    <citation type="submission" date="2022-03" db="EMBL/GenBank/DDBJ databases">
        <authorList>
            <person name="Macdonald S."/>
            <person name="Ahmed S."/>
            <person name="Newling K."/>
        </authorList>
    </citation>
    <scope>NUCLEOTIDE SEQUENCE [LARGE SCALE GENOMIC DNA]</scope>
</reference>
<evidence type="ECO:0000313" key="1">
    <source>
        <dbReference type="EMBL" id="CAH8383657.1"/>
    </source>
</evidence>
<organism evidence="1 2">
    <name type="scientific">Eruca vesicaria subsp. sativa</name>
    <name type="common">Garden rocket</name>
    <name type="synonym">Eruca sativa</name>
    <dbReference type="NCBI Taxonomy" id="29727"/>
    <lineage>
        <taxon>Eukaryota</taxon>
        <taxon>Viridiplantae</taxon>
        <taxon>Streptophyta</taxon>
        <taxon>Embryophyta</taxon>
        <taxon>Tracheophyta</taxon>
        <taxon>Spermatophyta</taxon>
        <taxon>Magnoliopsida</taxon>
        <taxon>eudicotyledons</taxon>
        <taxon>Gunneridae</taxon>
        <taxon>Pentapetalae</taxon>
        <taxon>rosids</taxon>
        <taxon>malvids</taxon>
        <taxon>Brassicales</taxon>
        <taxon>Brassicaceae</taxon>
        <taxon>Brassiceae</taxon>
        <taxon>Eruca</taxon>
    </lineage>
</organism>
<accession>A0ABC8LJP9</accession>
<protein>
    <submittedName>
        <fullName evidence="1">Uncharacterized protein</fullName>
    </submittedName>
</protein>
<comment type="caution">
    <text evidence="1">The sequence shown here is derived from an EMBL/GenBank/DDBJ whole genome shotgun (WGS) entry which is preliminary data.</text>
</comment>